<dbReference type="Proteomes" id="UP000070096">
    <property type="component" value="Unassembled WGS sequence"/>
</dbReference>
<keyword evidence="4" id="KW-0812">Transmembrane</keyword>
<feature type="transmembrane region" description="Helical" evidence="4">
    <location>
        <begin position="159"/>
        <end position="180"/>
    </location>
</feature>
<gene>
    <name evidence="6" type="ORF">SGODD07_01371</name>
</gene>
<keyword evidence="2" id="KW-0067">ATP-binding</keyword>
<comment type="caution">
    <text evidence="6">The sequence shown here is derived from an EMBL/GenBank/DDBJ whole genome shotgun (WGS) entry which is preliminary data.</text>
</comment>
<organism evidence="6 7">
    <name type="scientific">Streptococcus gordonii</name>
    <dbReference type="NCBI Taxonomy" id="1302"/>
    <lineage>
        <taxon>Bacteria</taxon>
        <taxon>Bacillati</taxon>
        <taxon>Bacillota</taxon>
        <taxon>Bacilli</taxon>
        <taxon>Lactobacillales</taxon>
        <taxon>Streptococcaceae</taxon>
        <taxon>Streptococcus</taxon>
    </lineage>
</organism>
<proteinExistence type="predicted"/>
<evidence type="ECO:0000313" key="6">
    <source>
        <dbReference type="EMBL" id="KXT71190.1"/>
    </source>
</evidence>
<feature type="transmembrane region" description="Helical" evidence="4">
    <location>
        <begin position="186"/>
        <end position="207"/>
    </location>
</feature>
<dbReference type="GO" id="GO:0005524">
    <property type="term" value="F:ATP binding"/>
    <property type="evidence" value="ECO:0007669"/>
    <property type="project" value="UniProtKB-KW"/>
</dbReference>
<dbReference type="InterPro" id="IPR000432">
    <property type="entry name" value="DNA_mismatch_repair_MutS_C"/>
</dbReference>
<dbReference type="GO" id="GO:0140664">
    <property type="term" value="F:ATP-dependent DNA damage sensor activity"/>
    <property type="evidence" value="ECO:0007669"/>
    <property type="project" value="InterPro"/>
</dbReference>
<dbReference type="Pfam" id="PF00488">
    <property type="entry name" value="MutS_V"/>
    <property type="match status" value="1"/>
</dbReference>
<keyword evidence="4" id="KW-1133">Transmembrane helix</keyword>
<name>A0A139N5B2_STRGN</name>
<sequence length="556" mass="63175">MFDSSFKILFFILGICVVIYIIGIVSRRRFKQRLAGYWGSSNRLAKADSEASLCESLLLEMELQSYDSLVDDQTWSDLDLYDIFSKIDAGAQSSLGSEYLYSKLRLQRFEADPVFEQLQSYLKNHPKERLDLQVLFAQLGKKNYNHAKKLVLQPIKPNYWWPLYILLGLLPIISLGLIFVADSLGLVLFLTSLVVNIIFSAMTRWSLSMKLENMSYLVRIFYIADKMKGLNFPGYEHLKPSIKPFRAARVFGSVFQNQSGGSELEIILLYLNMIFLIPQMAQSYISRQIFHHQQEARAVLDILGRLEAAISLLNYKESLPFYCQPSFCEEAGIEGKKLYHPLLSQPVSNDVSFTKNIMISGDNASGKSTYLRTVAINAILAQSLNFACAESLNLAYGSVLTAMDVSDSIETGDSYFIAESRTIKRMLESLEQEGIHYFFIDELFKGTNTLERIGAGLGIIKWLAKRHCLYMISSHDVELVATSGDLNDQFHFDSQYRDGEIVFDYQIKEGSALTKNAVNTLESLHYPKEITNGARRIIEDYETSGQWHLPEEGEIV</sequence>
<reference evidence="6 7" key="1">
    <citation type="submission" date="2016-01" db="EMBL/GenBank/DDBJ databases">
        <title>Highly variable Streptococcus oralis are common among viridans streptococci isolated from primates.</title>
        <authorList>
            <person name="Denapaite D."/>
            <person name="Rieger M."/>
            <person name="Koendgen S."/>
            <person name="Brueckner R."/>
            <person name="Ochigava I."/>
            <person name="Kappeler P."/>
            <person name="Maetz-Rensing K."/>
            <person name="Leendertz F."/>
            <person name="Hakenbeck R."/>
        </authorList>
    </citation>
    <scope>NUCLEOTIDE SEQUENCE [LARGE SCALE GENOMIC DNA]</scope>
    <source>
        <strain evidence="6 7">DD07</strain>
    </source>
</reference>
<dbReference type="GO" id="GO:0006298">
    <property type="term" value="P:mismatch repair"/>
    <property type="evidence" value="ECO:0007669"/>
    <property type="project" value="InterPro"/>
</dbReference>
<feature type="transmembrane region" description="Helical" evidence="4">
    <location>
        <begin position="6"/>
        <end position="25"/>
    </location>
</feature>
<keyword evidence="1" id="KW-0547">Nucleotide-binding</keyword>
<dbReference type="GO" id="GO:0005829">
    <property type="term" value="C:cytosol"/>
    <property type="evidence" value="ECO:0007669"/>
    <property type="project" value="TreeGrafter"/>
</dbReference>
<dbReference type="PATRIC" id="fig|1302.21.peg.1533"/>
<evidence type="ECO:0000256" key="1">
    <source>
        <dbReference type="ARBA" id="ARBA00022741"/>
    </source>
</evidence>
<dbReference type="AlphaFoldDB" id="A0A139N5B2"/>
<dbReference type="Gene3D" id="3.40.50.300">
    <property type="entry name" value="P-loop containing nucleotide triphosphate hydrolases"/>
    <property type="match status" value="1"/>
</dbReference>
<dbReference type="PANTHER" id="PTHR11361:SF152">
    <property type="entry name" value="DNA MISMATCH REPAIR PROTEIN"/>
    <property type="match status" value="1"/>
</dbReference>
<evidence type="ECO:0000313" key="7">
    <source>
        <dbReference type="Proteomes" id="UP000070096"/>
    </source>
</evidence>
<dbReference type="EMBL" id="LQRC01000196">
    <property type="protein sequence ID" value="KXT71190.1"/>
    <property type="molecule type" value="Genomic_DNA"/>
</dbReference>
<dbReference type="InterPro" id="IPR027417">
    <property type="entry name" value="P-loop_NTPase"/>
</dbReference>
<evidence type="ECO:0000256" key="2">
    <source>
        <dbReference type="ARBA" id="ARBA00022840"/>
    </source>
</evidence>
<keyword evidence="4" id="KW-0472">Membrane</keyword>
<feature type="domain" description="DNA mismatch repair proteins mutS family" evidence="5">
    <location>
        <begin position="354"/>
        <end position="539"/>
    </location>
</feature>
<dbReference type="SMART" id="SM00534">
    <property type="entry name" value="MUTSac"/>
    <property type="match status" value="1"/>
</dbReference>
<protein>
    <submittedName>
        <fullName evidence="6">MutS-related protein, family 1</fullName>
    </submittedName>
</protein>
<evidence type="ECO:0000256" key="3">
    <source>
        <dbReference type="ARBA" id="ARBA00023125"/>
    </source>
</evidence>
<evidence type="ECO:0000256" key="4">
    <source>
        <dbReference type="SAM" id="Phobius"/>
    </source>
</evidence>
<dbReference type="SUPFAM" id="SSF52540">
    <property type="entry name" value="P-loop containing nucleoside triphosphate hydrolases"/>
    <property type="match status" value="1"/>
</dbReference>
<keyword evidence="3" id="KW-0238">DNA-binding</keyword>
<dbReference type="GO" id="GO:0030983">
    <property type="term" value="F:mismatched DNA binding"/>
    <property type="evidence" value="ECO:0007669"/>
    <property type="project" value="InterPro"/>
</dbReference>
<evidence type="ECO:0000259" key="5">
    <source>
        <dbReference type="SMART" id="SM00534"/>
    </source>
</evidence>
<dbReference type="InterPro" id="IPR045076">
    <property type="entry name" value="MutS"/>
</dbReference>
<dbReference type="PANTHER" id="PTHR11361">
    <property type="entry name" value="DNA MISMATCH REPAIR PROTEIN MUTS FAMILY MEMBER"/>
    <property type="match status" value="1"/>
</dbReference>
<accession>A0A139N5B2</accession>